<name>A0ABR5Z1F5_9GAMM</name>
<comment type="caution">
    <text evidence="3">The sequence shown here is derived from an EMBL/GenBank/DDBJ whole genome shotgun (WGS) entry which is preliminary data.</text>
</comment>
<dbReference type="Proteomes" id="UP000786387">
    <property type="component" value="Unassembled WGS sequence"/>
</dbReference>
<dbReference type="Gene3D" id="1.20.1260.10">
    <property type="match status" value="1"/>
</dbReference>
<evidence type="ECO:0000256" key="1">
    <source>
        <dbReference type="SAM" id="SignalP"/>
    </source>
</evidence>
<keyword evidence="4" id="KW-1185">Reference proteome</keyword>
<feature type="signal peptide" evidence="1">
    <location>
        <begin position="1"/>
        <end position="20"/>
    </location>
</feature>
<protein>
    <submittedName>
        <fullName evidence="3">DUF305 domain-containing protein</fullName>
    </submittedName>
</protein>
<feature type="chain" id="PRO_5046107371" evidence="1">
    <location>
        <begin position="21"/>
        <end position="122"/>
    </location>
</feature>
<proteinExistence type="predicted"/>
<keyword evidence="1" id="KW-0732">Signal</keyword>
<reference evidence="3 4" key="1">
    <citation type="submission" date="2020-02" db="EMBL/GenBank/DDBJ databases">
        <title>Synteny-based analysis reveals conserved mechanism for high triclosan tolerance in Pseudomonas, as well as instances of horizontal transfer.</title>
        <authorList>
            <person name="Mcfarland A.G."/>
            <person name="Bertucci H.K."/>
            <person name="Litmann E."/>
            <person name="Shen J."/>
            <person name="Huttenhower C."/>
            <person name="Hartmann E.M."/>
        </authorList>
    </citation>
    <scope>NUCLEOTIDE SEQUENCE [LARGE SCALE GENOMIC DNA]</scope>
    <source>
        <strain evidence="3 4">115A1</strain>
    </source>
</reference>
<dbReference type="PANTHER" id="PTHR36933:SF1">
    <property type="entry name" value="SLL0788 PROTEIN"/>
    <property type="match status" value="1"/>
</dbReference>
<dbReference type="InterPro" id="IPR012347">
    <property type="entry name" value="Ferritin-like"/>
</dbReference>
<organism evidence="3 4">
    <name type="scientific">Stutzerimonas azotifigens</name>
    <dbReference type="NCBI Taxonomy" id="291995"/>
    <lineage>
        <taxon>Bacteria</taxon>
        <taxon>Pseudomonadati</taxon>
        <taxon>Pseudomonadota</taxon>
        <taxon>Gammaproteobacteria</taxon>
        <taxon>Pseudomonadales</taxon>
        <taxon>Pseudomonadaceae</taxon>
        <taxon>Stutzerimonas</taxon>
    </lineage>
</organism>
<dbReference type="RefSeq" id="WP_181070912.1">
    <property type="nucleotide sequence ID" value="NZ_JAAMRF010000005.1"/>
</dbReference>
<sequence length="122" mass="13436">MMKMFMVGTLACLMCSAALANETPRAQDHAPGSHPTGPANEAYMKSMQTMHDDMHDGIMAKDPDVAFAFGMLAHHEGAIEMARIQLQYGKDPEMRALAEAVIALQEKEIDQLRAWLKAHPAK</sequence>
<dbReference type="InterPro" id="IPR005183">
    <property type="entry name" value="DUF305_CopM-like"/>
</dbReference>
<dbReference type="Pfam" id="PF03713">
    <property type="entry name" value="DUF305"/>
    <property type="match status" value="1"/>
</dbReference>
<evidence type="ECO:0000313" key="3">
    <source>
        <dbReference type="EMBL" id="MBA1274008.1"/>
    </source>
</evidence>
<gene>
    <name evidence="3" type="ORF">G7026_11645</name>
</gene>
<dbReference type="EMBL" id="JAAMRF010000005">
    <property type="protein sequence ID" value="MBA1274008.1"/>
    <property type="molecule type" value="Genomic_DNA"/>
</dbReference>
<dbReference type="PANTHER" id="PTHR36933">
    <property type="entry name" value="SLL0788 PROTEIN"/>
    <property type="match status" value="1"/>
</dbReference>
<feature type="domain" description="DUF305" evidence="2">
    <location>
        <begin position="35"/>
        <end position="116"/>
    </location>
</feature>
<accession>A0ABR5Z1F5</accession>
<evidence type="ECO:0000259" key="2">
    <source>
        <dbReference type="Pfam" id="PF03713"/>
    </source>
</evidence>
<evidence type="ECO:0000313" key="4">
    <source>
        <dbReference type="Proteomes" id="UP000786387"/>
    </source>
</evidence>